<dbReference type="Proteomes" id="UP001520140">
    <property type="component" value="Unassembled WGS sequence"/>
</dbReference>
<accession>A0ABS7NQL0</accession>
<organism evidence="2 3">
    <name type="scientific">Rhodococcoides kroppenstedtii</name>
    <dbReference type="NCBI Taxonomy" id="293050"/>
    <lineage>
        <taxon>Bacteria</taxon>
        <taxon>Bacillati</taxon>
        <taxon>Actinomycetota</taxon>
        <taxon>Actinomycetes</taxon>
        <taxon>Mycobacteriales</taxon>
        <taxon>Nocardiaceae</taxon>
        <taxon>Rhodococcoides</taxon>
    </lineage>
</organism>
<evidence type="ECO:0000313" key="2">
    <source>
        <dbReference type="EMBL" id="MBY6320283.1"/>
    </source>
</evidence>
<comment type="caution">
    <text evidence="2">The sequence shown here is derived from an EMBL/GenBank/DDBJ whole genome shotgun (WGS) entry which is preliminary data.</text>
</comment>
<proteinExistence type="predicted"/>
<dbReference type="RefSeq" id="WP_157889515.1">
    <property type="nucleotide sequence ID" value="NZ_JABUKE010000003.1"/>
</dbReference>
<dbReference type="InterPro" id="IPR018547">
    <property type="entry name" value="AbiEi_C"/>
</dbReference>
<evidence type="ECO:0000313" key="3">
    <source>
        <dbReference type="Proteomes" id="UP001520140"/>
    </source>
</evidence>
<protein>
    <recommendedName>
        <fullName evidence="1">AbiEi antitoxin C-terminal domain-containing protein</fullName>
    </recommendedName>
</protein>
<dbReference type="EMBL" id="JABUKG010000004">
    <property type="protein sequence ID" value="MBY6320283.1"/>
    <property type="molecule type" value="Genomic_DNA"/>
</dbReference>
<sequence length="317" mass="34721">MTLYHRRTGDHTDRQLHGLVRDGSLARVRRGTYTDGKLWRSASDADRYRLAVHAAMTCRAQAVASHDSAAALLGLPVLAPCRDRVHVTVDGRGGGKTTAATVEHRVPLSDVDVTVVDGVRVTTPARTALDLACVRPAVHGLCAVESSLRLGAEDLPGVLRRMGRRHGIQLARRAVERASPLTESLGESFSRALMLGWPEIPEPRLQHEFRDEHGLFVARTDFDWDGRLVGEFDGAVKYEGGGLTVVQEKLREDALRALGVHVVRWTWQDLLHPERLRAILTKALARAGLPAEFRPASGLPAEFRPASGLPADPSHVR</sequence>
<name>A0ABS7NQL0_9NOCA</name>
<keyword evidence="3" id="KW-1185">Reference proteome</keyword>
<gene>
    <name evidence="2" type="ORF">HQ605_05585</name>
</gene>
<dbReference type="Pfam" id="PF09407">
    <property type="entry name" value="AbiEi_1"/>
    <property type="match status" value="1"/>
</dbReference>
<feature type="domain" description="AbiEi antitoxin C-terminal" evidence="1">
    <location>
        <begin position="61"/>
        <end position="149"/>
    </location>
</feature>
<reference evidence="2 3" key="1">
    <citation type="submission" date="2020-06" db="EMBL/GenBank/DDBJ databases">
        <title>Taxonomy, biology and ecology of Rhodococcus bacteria occurring in California pistachio and other woody hosts as revealed by genome sequence analyses.</title>
        <authorList>
            <person name="Gai Y."/>
            <person name="Riely B."/>
        </authorList>
    </citation>
    <scope>NUCLEOTIDE SEQUENCE [LARGE SCALE GENOMIC DNA]</scope>
    <source>
        <strain evidence="2 3">BP-284</strain>
    </source>
</reference>
<evidence type="ECO:0000259" key="1">
    <source>
        <dbReference type="Pfam" id="PF09407"/>
    </source>
</evidence>